<dbReference type="Proteomes" id="UP000054172">
    <property type="component" value="Unassembled WGS sequence"/>
</dbReference>
<evidence type="ECO:0000313" key="8">
    <source>
        <dbReference type="EMBL" id="KQM08968.1"/>
    </source>
</evidence>
<evidence type="ECO:0000313" key="9">
    <source>
        <dbReference type="Proteomes" id="UP000054172"/>
    </source>
</evidence>
<keyword evidence="5 6" id="KW-0472">Membrane</keyword>
<dbReference type="EMBL" id="LIIK01000016">
    <property type="protein sequence ID" value="KQM08968.1"/>
    <property type="molecule type" value="Genomic_DNA"/>
</dbReference>
<organism evidence="8 9">
    <name type="scientific">Candidatus [Bacteroides] periocalifornicus</name>
    <dbReference type="NCBI Taxonomy" id="1702214"/>
    <lineage>
        <taxon>Bacteria</taxon>
        <taxon>Pseudomonadati</taxon>
        <taxon>Bacteroidota</taxon>
    </lineage>
</organism>
<dbReference type="Pfam" id="PF04024">
    <property type="entry name" value="PspC"/>
    <property type="match status" value="1"/>
</dbReference>
<dbReference type="InterPro" id="IPR052027">
    <property type="entry name" value="PspC"/>
</dbReference>
<gene>
    <name evidence="8" type="ORF">AL399_04380</name>
</gene>
<evidence type="ECO:0000256" key="5">
    <source>
        <dbReference type="ARBA" id="ARBA00023136"/>
    </source>
</evidence>
<reference evidence="8" key="1">
    <citation type="submission" date="2015-08" db="EMBL/GenBank/DDBJ databases">
        <title>Candidatus Bacteriodes Periocalifornicus.</title>
        <authorList>
            <person name="McLean J.S."/>
            <person name="Kelley S."/>
        </authorList>
    </citation>
    <scope>NUCLEOTIDE SEQUENCE [LARGE SCALE GENOMIC DNA]</scope>
    <source>
        <strain evidence="8">12B</strain>
    </source>
</reference>
<keyword evidence="9" id="KW-1185">Reference proteome</keyword>
<evidence type="ECO:0000256" key="2">
    <source>
        <dbReference type="ARBA" id="ARBA00022475"/>
    </source>
</evidence>
<evidence type="ECO:0000256" key="1">
    <source>
        <dbReference type="ARBA" id="ARBA00004162"/>
    </source>
</evidence>
<dbReference type="InterPro" id="IPR007168">
    <property type="entry name" value="Phageshock_PspC_N"/>
</dbReference>
<evidence type="ECO:0000256" key="3">
    <source>
        <dbReference type="ARBA" id="ARBA00022692"/>
    </source>
</evidence>
<evidence type="ECO:0000256" key="4">
    <source>
        <dbReference type="ARBA" id="ARBA00022989"/>
    </source>
</evidence>
<dbReference type="STRING" id="1702214.AL399_04380"/>
<keyword evidence="4 6" id="KW-1133">Transmembrane helix</keyword>
<dbReference type="PANTHER" id="PTHR33885">
    <property type="entry name" value="PHAGE SHOCK PROTEIN C"/>
    <property type="match status" value="1"/>
</dbReference>
<dbReference type="PATRIC" id="fig|1702214.3.peg.1646"/>
<sequence>MKRAVQVSLGGRNLTLEEDAWAALDSYLQQVQGRVGGSVNAEEVMADVEARIGDYFWEWRGAKGLVVTLEEVNRVIRIMGQADEYGNADTPPRRASASWGGRSRRLYRDTRNQVLGGVCSGLAYYTGLDVVLVRVLSGLGLLLGSATFWIYLVLWIALPAARTPAERLEMKGIPITPENLQREAF</sequence>
<evidence type="ECO:0000259" key="7">
    <source>
        <dbReference type="Pfam" id="PF04024"/>
    </source>
</evidence>
<evidence type="ECO:0000256" key="6">
    <source>
        <dbReference type="SAM" id="Phobius"/>
    </source>
</evidence>
<dbReference type="PANTHER" id="PTHR33885:SF3">
    <property type="entry name" value="PHAGE SHOCK PROTEIN C"/>
    <property type="match status" value="1"/>
</dbReference>
<name>A0A0Q4B6Z5_9BACT</name>
<feature type="transmembrane region" description="Helical" evidence="6">
    <location>
        <begin position="139"/>
        <end position="161"/>
    </location>
</feature>
<feature type="domain" description="Phage shock protein PspC N-terminal" evidence="7">
    <location>
        <begin position="104"/>
        <end position="160"/>
    </location>
</feature>
<keyword evidence="2" id="KW-1003">Cell membrane</keyword>
<keyword evidence="3 6" id="KW-0812">Transmembrane</keyword>
<dbReference type="AlphaFoldDB" id="A0A0Q4B6Z5"/>
<protein>
    <recommendedName>
        <fullName evidence="7">Phage shock protein PspC N-terminal domain-containing protein</fullName>
    </recommendedName>
</protein>
<comment type="caution">
    <text evidence="8">The sequence shown here is derived from an EMBL/GenBank/DDBJ whole genome shotgun (WGS) entry which is preliminary data.</text>
</comment>
<comment type="subcellular location">
    <subcellularLocation>
        <location evidence="1">Cell membrane</location>
        <topology evidence="1">Single-pass membrane protein</topology>
    </subcellularLocation>
</comment>
<feature type="transmembrane region" description="Helical" evidence="6">
    <location>
        <begin position="114"/>
        <end position="133"/>
    </location>
</feature>
<proteinExistence type="predicted"/>
<accession>A0A0Q4B6Z5</accession>
<dbReference type="GO" id="GO:0005886">
    <property type="term" value="C:plasma membrane"/>
    <property type="evidence" value="ECO:0007669"/>
    <property type="project" value="UniProtKB-SubCell"/>
</dbReference>